<dbReference type="Gene3D" id="2.40.170.20">
    <property type="entry name" value="TonB-dependent receptor, beta-barrel domain"/>
    <property type="match status" value="1"/>
</dbReference>
<sequence length="967" mass="106938">MKNDKNFSKQNVMRDLGLLMLSASTMAFVSSAMAQDTDVMEEVVATGIRHSMEAAADAKRDDSRVVDAVVAEDIGKLPDNNIAEALQRVTGVSINRDFGVGSEVSIRGLKQNRVEVNGRSLLGDSRSGIDFQDFPADFLSKVEVVKSPTPEMIEGALGGTISLVTARPLDLAEPRASISVQGEYADKADHWAPIISSSFGDSWDLGDAGTFGAMASLSYQDRTLRRDESLVQLMVGKVDFNADGVIDAADNAKNTPSGNYVYAREHTYNPRTEQRERTAFNLSFQWAPASEKGQFYLDLNATERSGSQETFSLLHVGGTPVTTPGVTYESPNGELQNFTYESVQPLLTSGSSFRNNEAYSHAFGGEWEFTDRLKISGEFATANSDSYTPFSEFRFRGTDHALEGDGDAAENKWNVPVSFVNNDNGAPIVDFADGYVFTDQQNQAFRRYDDTRTYVANQEDALRFDLEYSEPFGLNWVSAVKTGVRVTSRDYEQEQYLFRIDNIFKSLTDSDGNPDIIWMEDIAAQFPNAITEYDFSGDAFEHSGRAGAYDLAKLAAYNTRLLQDQQATFAIVQQLLAGTNMQIDGTLADNLAFNEAGYSAIEEDTSALYLQANLEFGDVRAVVGGRYVATDIEAGAYQSVDGVYEQVSDGTSYNDFLPSLNVTWDISEDTLMRFAAAKVMRRADFEQLSPAYAFRDAYIAASRGNPELEPYRATQYDIAAEHYWGSNMVSATLFYKDVASFLKRSYQCENMPNIVTTLTNKSDFEKICRWQADGIQYATADTPVSEMGILVDQFTNGENGKVQGIELSYQQAFDFLPGRWSGLGISANYTYADSSTPDGVPMEDISKNTFNTQLYYEYEGLGIRLAYTFRDRFLDAEETKRVLPLGELVLAGSDATQENDPTLGNDYREDLAQLDLSASYDITDDITVIANVTNLTGEPTINTGTNGSVFQVMENDRRFVLGVRANF</sequence>
<evidence type="ECO:0000256" key="10">
    <source>
        <dbReference type="SAM" id="SignalP"/>
    </source>
</evidence>
<evidence type="ECO:0000259" key="11">
    <source>
        <dbReference type="Pfam" id="PF00593"/>
    </source>
</evidence>
<dbReference type="NCBIfam" id="TIGR01782">
    <property type="entry name" value="TonB-Xanth-Caul"/>
    <property type="match status" value="1"/>
</dbReference>
<protein>
    <submittedName>
        <fullName evidence="13">TonB-dependent receptor</fullName>
    </submittedName>
</protein>
<comment type="similarity">
    <text evidence="8 9">Belongs to the TonB-dependent receptor family.</text>
</comment>
<keyword evidence="13" id="KW-0675">Receptor</keyword>
<reference evidence="13 14" key="1">
    <citation type="submission" date="2019-05" db="EMBL/GenBank/DDBJ databases">
        <title>Microbulbifer harenosus sp. nov., an alginate-degrading bacterium isolated from coastal sand.</title>
        <authorList>
            <person name="Huang H."/>
            <person name="Mo K."/>
            <person name="Bao S."/>
        </authorList>
    </citation>
    <scope>NUCLEOTIDE SEQUENCE [LARGE SCALE GENOMIC DNA]</scope>
    <source>
        <strain evidence="13 14">HB161719</strain>
    </source>
</reference>
<dbReference type="PANTHER" id="PTHR40980">
    <property type="entry name" value="PLUG DOMAIN-CONTAINING PROTEIN"/>
    <property type="match status" value="1"/>
</dbReference>
<feature type="domain" description="TonB-dependent receptor-like beta-barrel" evidence="11">
    <location>
        <begin position="418"/>
        <end position="935"/>
    </location>
</feature>
<dbReference type="InterPro" id="IPR012910">
    <property type="entry name" value="Plug_dom"/>
</dbReference>
<keyword evidence="4 8" id="KW-0812">Transmembrane</keyword>
<dbReference type="Pfam" id="PF07715">
    <property type="entry name" value="Plug"/>
    <property type="match status" value="1"/>
</dbReference>
<dbReference type="Gene3D" id="2.170.130.10">
    <property type="entry name" value="TonB-dependent receptor, plug domain"/>
    <property type="match status" value="1"/>
</dbReference>
<dbReference type="EMBL" id="VANI01000016">
    <property type="protein sequence ID" value="TLM75647.1"/>
    <property type="molecule type" value="Genomic_DNA"/>
</dbReference>
<keyword evidence="2 8" id="KW-0813">Transport</keyword>
<keyword evidence="7 8" id="KW-0998">Cell outer membrane</keyword>
<keyword evidence="14" id="KW-1185">Reference proteome</keyword>
<dbReference type="InterPro" id="IPR037066">
    <property type="entry name" value="Plug_dom_sf"/>
</dbReference>
<feature type="domain" description="TonB-dependent receptor plug" evidence="12">
    <location>
        <begin position="59"/>
        <end position="160"/>
    </location>
</feature>
<evidence type="ECO:0000313" key="14">
    <source>
        <dbReference type="Proteomes" id="UP000306791"/>
    </source>
</evidence>
<keyword evidence="3 8" id="KW-1134">Transmembrane beta strand</keyword>
<dbReference type="InterPro" id="IPR010104">
    <property type="entry name" value="TonB_rcpt_bac"/>
</dbReference>
<evidence type="ECO:0000256" key="3">
    <source>
        <dbReference type="ARBA" id="ARBA00022452"/>
    </source>
</evidence>
<name>A0ABY2UEI8_9GAMM</name>
<dbReference type="PANTHER" id="PTHR40980:SF3">
    <property type="entry name" value="TONB-DEPENDENT RECEPTOR-LIKE BETA-BARREL DOMAIN-CONTAINING PROTEIN"/>
    <property type="match status" value="1"/>
</dbReference>
<dbReference type="CDD" id="cd01347">
    <property type="entry name" value="ligand_gated_channel"/>
    <property type="match status" value="1"/>
</dbReference>
<dbReference type="InterPro" id="IPR000531">
    <property type="entry name" value="Beta-barrel_TonB"/>
</dbReference>
<evidence type="ECO:0000256" key="9">
    <source>
        <dbReference type="RuleBase" id="RU003357"/>
    </source>
</evidence>
<dbReference type="PROSITE" id="PS52016">
    <property type="entry name" value="TONB_DEPENDENT_REC_3"/>
    <property type="match status" value="1"/>
</dbReference>
<evidence type="ECO:0000256" key="7">
    <source>
        <dbReference type="ARBA" id="ARBA00023237"/>
    </source>
</evidence>
<evidence type="ECO:0000256" key="2">
    <source>
        <dbReference type="ARBA" id="ARBA00022448"/>
    </source>
</evidence>
<evidence type="ECO:0000259" key="12">
    <source>
        <dbReference type="Pfam" id="PF07715"/>
    </source>
</evidence>
<evidence type="ECO:0000256" key="8">
    <source>
        <dbReference type="PROSITE-ProRule" id="PRU01360"/>
    </source>
</evidence>
<evidence type="ECO:0000313" key="13">
    <source>
        <dbReference type="EMBL" id="TLM75647.1"/>
    </source>
</evidence>
<evidence type="ECO:0000256" key="1">
    <source>
        <dbReference type="ARBA" id="ARBA00004571"/>
    </source>
</evidence>
<feature type="signal peptide" evidence="10">
    <location>
        <begin position="1"/>
        <end position="34"/>
    </location>
</feature>
<comment type="subcellular location">
    <subcellularLocation>
        <location evidence="1 8">Cell outer membrane</location>
        <topology evidence="1 8">Multi-pass membrane protein</topology>
    </subcellularLocation>
</comment>
<dbReference type="Pfam" id="PF00593">
    <property type="entry name" value="TonB_dep_Rec_b-barrel"/>
    <property type="match status" value="1"/>
</dbReference>
<dbReference type="SUPFAM" id="SSF56935">
    <property type="entry name" value="Porins"/>
    <property type="match status" value="1"/>
</dbReference>
<dbReference type="Proteomes" id="UP000306791">
    <property type="component" value="Unassembled WGS sequence"/>
</dbReference>
<evidence type="ECO:0000256" key="5">
    <source>
        <dbReference type="ARBA" id="ARBA00023077"/>
    </source>
</evidence>
<feature type="chain" id="PRO_5047428942" evidence="10">
    <location>
        <begin position="35"/>
        <end position="967"/>
    </location>
</feature>
<keyword evidence="5 9" id="KW-0798">TonB box</keyword>
<evidence type="ECO:0000256" key="4">
    <source>
        <dbReference type="ARBA" id="ARBA00022692"/>
    </source>
</evidence>
<keyword evidence="6 8" id="KW-0472">Membrane</keyword>
<accession>A0ABY2UEI8</accession>
<organism evidence="13 14">
    <name type="scientific">Microbulbifer harenosus</name>
    <dbReference type="NCBI Taxonomy" id="2576840"/>
    <lineage>
        <taxon>Bacteria</taxon>
        <taxon>Pseudomonadati</taxon>
        <taxon>Pseudomonadota</taxon>
        <taxon>Gammaproteobacteria</taxon>
        <taxon>Cellvibrionales</taxon>
        <taxon>Microbulbiferaceae</taxon>
        <taxon>Microbulbifer</taxon>
    </lineage>
</organism>
<evidence type="ECO:0000256" key="6">
    <source>
        <dbReference type="ARBA" id="ARBA00023136"/>
    </source>
</evidence>
<dbReference type="InterPro" id="IPR039426">
    <property type="entry name" value="TonB-dep_rcpt-like"/>
</dbReference>
<keyword evidence="10" id="KW-0732">Signal</keyword>
<gene>
    <name evidence="13" type="ORF">FDY93_15220</name>
</gene>
<dbReference type="RefSeq" id="WP_138236619.1">
    <property type="nucleotide sequence ID" value="NZ_CP185860.1"/>
</dbReference>
<dbReference type="InterPro" id="IPR036942">
    <property type="entry name" value="Beta-barrel_TonB_sf"/>
</dbReference>
<comment type="caution">
    <text evidence="13">The sequence shown here is derived from an EMBL/GenBank/DDBJ whole genome shotgun (WGS) entry which is preliminary data.</text>
</comment>
<proteinExistence type="inferred from homology"/>